<dbReference type="PANTHER" id="PTHR21646">
    <property type="entry name" value="UBIQUITIN CARBOXYL-TERMINAL HYDROLASE"/>
    <property type="match status" value="1"/>
</dbReference>
<dbReference type="PROSITE" id="PS50235">
    <property type="entry name" value="USP_3"/>
    <property type="match status" value="1"/>
</dbReference>
<evidence type="ECO:0000256" key="1">
    <source>
        <dbReference type="SAM" id="MobiDB-lite"/>
    </source>
</evidence>
<evidence type="ECO:0008006" key="5">
    <source>
        <dbReference type="Google" id="ProtNLM"/>
    </source>
</evidence>
<dbReference type="InterPro" id="IPR050185">
    <property type="entry name" value="Ub_carboxyl-term_hydrolase"/>
</dbReference>
<feature type="compositionally biased region" description="Polar residues" evidence="1">
    <location>
        <begin position="174"/>
        <end position="187"/>
    </location>
</feature>
<dbReference type="Gene3D" id="3.30.2230.10">
    <property type="entry name" value="DUSP-like"/>
    <property type="match status" value="1"/>
</dbReference>
<feature type="region of interest" description="Disordered" evidence="1">
    <location>
        <begin position="210"/>
        <end position="285"/>
    </location>
</feature>
<protein>
    <recommendedName>
        <fullName evidence="5">Ubiquitinyl hydrolase 1</fullName>
    </recommendedName>
</protein>
<evidence type="ECO:0000313" key="4">
    <source>
        <dbReference type="EMBL" id="CAD9983600.1"/>
    </source>
</evidence>
<dbReference type="Pfam" id="PF06337">
    <property type="entry name" value="DUSP"/>
    <property type="match status" value="1"/>
</dbReference>
<feature type="domain" description="USP" evidence="2">
    <location>
        <begin position="358"/>
        <end position="1186"/>
    </location>
</feature>
<dbReference type="InterPro" id="IPR038765">
    <property type="entry name" value="Papain-like_cys_pep_sf"/>
</dbReference>
<dbReference type="InterPro" id="IPR028889">
    <property type="entry name" value="USP"/>
</dbReference>
<feature type="region of interest" description="Disordered" evidence="1">
    <location>
        <begin position="1243"/>
        <end position="1289"/>
    </location>
</feature>
<dbReference type="InterPro" id="IPR001394">
    <property type="entry name" value="Peptidase_C19_UCH"/>
</dbReference>
<feature type="region of interest" description="Disordered" evidence="1">
    <location>
        <begin position="308"/>
        <end position="329"/>
    </location>
</feature>
<sequence length="1289" mass="143603">MMEETLVEDVMAIAQGYREATELDTVELLNAQSRASGEGSVVLNPRTDTGTIENMQYYLVSSLWMKRAWNHVLKPPTRFPPNWQETVGPIDNAVLTEGGISEGDNSNNQSAGMPTGTVGNAKLRAGLQHEHDFYLVGSRAWLLLSQKFGVTHTFPGLVRVHTTVDSKMAIDPYSSSSRNGALSNQQKGWVPIPASGRFPYETSLAIYDPADSAQNPQDDRSGPLQNQPAGLGQSASAHSIEVRQQISDSDSDLNSNVAMKDSSSGGVPEDDEISGPDDNPSGRVLLLPASSSAIANGLFSPVKTEANSTASDDFGFGNNSNTEENNTSDDYWAMDSETVEPVPSTRNITTVQRFRYGSGLGNLGNTCFMNSTLQCLGHTHALQRYFISGEFNDDLNRDNPLGTGGELASEFAKLMNQMWSEEKTVSVPAESVQDQRAITFTNNTTHVVYPRDFKYTVGKHAEQFMGYDQHDSQEFATYLLDALHEDTNKVTKKPYIENPEQGEDETDEESAEKAWGLHLQRENSRVLENFMGQVKSRVQCSEPGCGRVSTTFEPFMYLSVPIPGSSERTISVVFVPLDPLKRAQQLSITLPKAALIKELIKRTRDELVKLALIESKDDIALEDMVPVDVWQKEVYTWYKDEDDVDKIRDQDETFIYQVRSAATLRAEAAKKVLDGGDEDSEMYNLSGKQQKHYKLDLPTMTRINGGDTWTTEFSRYLQNNLGFLNAFNLTKGTNEERVKLYRRTQTFLDACYNEVKDLDNFDDQQPNQQEIRGLQDRCDASPVFENVKSIHDLAILEFCTAKMRSEILRLIKLKKSESPGGVKIQVRIRSNTGGGMGARATAVCVPLILRLPTSMTAFELREELASRFSRAIRRPGDVTTHSTSNQMPASGQATSEEEASDSFGATPGHAVLEDSTFGKPEFVLMRQLPLTCDRKSPSYTTKQYDNSQQLGSIEKARSLRAAENGRPPAMASPKDSEEHQVVAHLVGENGIINVEWTPDMLEASFDAQEWEAIDDPKAVDNEGIATRSRKASSPTASVLDCIEKYCQMEQLEETEMWYCNKCKKHVRAWKQIHLYRTPAVLIVHLKRFQYSATTHRRDKISQFIDFPLKGLDLTEHVMHWEGDEKPIYDCYAVSNHYGGLGGGHYTAHAMNDDKVWCYYDDSRITPDVDPKDAVSDAAYVLYYRRRDLAVDDNFLLNIQTPDEVRIVRDAPAVISDIPNHKGPPSEISGSNAAIVDDDHMDVEDASHSTSVMGSMDGADDFEQHNYEGDDGDIVNTAHQTKGDDGLPRQ</sequence>
<feature type="region of interest" description="Disordered" evidence="1">
    <location>
        <begin position="174"/>
        <end position="194"/>
    </location>
</feature>
<dbReference type="GO" id="GO:0004843">
    <property type="term" value="F:cysteine-type deubiquitinase activity"/>
    <property type="evidence" value="ECO:0007669"/>
    <property type="project" value="InterPro"/>
</dbReference>
<proteinExistence type="predicted"/>
<reference evidence="4" key="1">
    <citation type="submission" date="2021-01" db="EMBL/GenBank/DDBJ databases">
        <authorList>
            <person name="Corre E."/>
            <person name="Pelletier E."/>
            <person name="Niang G."/>
            <person name="Scheremetjew M."/>
            <person name="Finn R."/>
            <person name="Kale V."/>
            <person name="Holt S."/>
            <person name="Cochrane G."/>
            <person name="Meng A."/>
            <person name="Brown T."/>
            <person name="Cohen L."/>
        </authorList>
    </citation>
    <scope>NUCLEOTIDE SEQUENCE</scope>
    <source>
        <strain evidence="4">CCMP125</strain>
    </source>
</reference>
<name>A0A7S3DUD3_9STRA</name>
<dbReference type="Gene3D" id="3.90.70.10">
    <property type="entry name" value="Cysteine proteinases"/>
    <property type="match status" value="2"/>
</dbReference>
<feature type="domain" description="DUSP" evidence="3">
    <location>
        <begin position="27"/>
        <end position="162"/>
    </location>
</feature>
<evidence type="ECO:0000259" key="2">
    <source>
        <dbReference type="PROSITE" id="PS50235"/>
    </source>
</evidence>
<feature type="region of interest" description="Disordered" evidence="1">
    <location>
        <begin position="875"/>
        <end position="911"/>
    </location>
</feature>
<dbReference type="PROSITE" id="PS00972">
    <property type="entry name" value="USP_1"/>
    <property type="match status" value="1"/>
</dbReference>
<feature type="compositionally biased region" description="Low complexity" evidence="1">
    <location>
        <begin position="314"/>
        <end position="329"/>
    </location>
</feature>
<dbReference type="InterPro" id="IPR035927">
    <property type="entry name" value="DUSP-like_sf"/>
</dbReference>
<dbReference type="InterPro" id="IPR006615">
    <property type="entry name" value="Pept_C19_DUSP"/>
</dbReference>
<accession>A0A7S3DUD3</accession>
<evidence type="ECO:0000259" key="3">
    <source>
        <dbReference type="PROSITE" id="PS51283"/>
    </source>
</evidence>
<dbReference type="Pfam" id="PF00443">
    <property type="entry name" value="UCH"/>
    <property type="match status" value="1"/>
</dbReference>
<gene>
    <name evidence="4" type="ORF">APAL1065_LOCUS21207</name>
</gene>
<dbReference type="GO" id="GO:0016579">
    <property type="term" value="P:protein deubiquitination"/>
    <property type="evidence" value="ECO:0007669"/>
    <property type="project" value="InterPro"/>
</dbReference>
<feature type="compositionally biased region" description="Basic and acidic residues" evidence="1">
    <location>
        <begin position="1280"/>
        <end position="1289"/>
    </location>
</feature>
<dbReference type="SUPFAM" id="SSF54001">
    <property type="entry name" value="Cysteine proteinases"/>
    <property type="match status" value="1"/>
</dbReference>
<dbReference type="InterPro" id="IPR018200">
    <property type="entry name" value="USP_CS"/>
</dbReference>
<organism evidence="4">
    <name type="scientific">Entomoneis paludosa</name>
    <dbReference type="NCBI Taxonomy" id="265537"/>
    <lineage>
        <taxon>Eukaryota</taxon>
        <taxon>Sar</taxon>
        <taxon>Stramenopiles</taxon>
        <taxon>Ochrophyta</taxon>
        <taxon>Bacillariophyta</taxon>
        <taxon>Bacillariophyceae</taxon>
        <taxon>Bacillariophycidae</taxon>
        <taxon>Entomoneidaceae</taxon>
        <taxon>Entomoneis</taxon>
    </lineage>
</organism>
<feature type="compositionally biased region" description="Polar residues" evidence="1">
    <location>
        <begin position="223"/>
        <end position="265"/>
    </location>
</feature>
<dbReference type="PROSITE" id="PS51283">
    <property type="entry name" value="DUSP"/>
    <property type="match status" value="1"/>
</dbReference>
<dbReference type="SUPFAM" id="SSF143791">
    <property type="entry name" value="DUSP-like"/>
    <property type="match status" value="1"/>
</dbReference>
<feature type="compositionally biased region" description="Polar residues" evidence="1">
    <location>
        <begin position="879"/>
        <end position="894"/>
    </location>
</feature>
<dbReference type="EMBL" id="HBHT01031564">
    <property type="protein sequence ID" value="CAD9983600.1"/>
    <property type="molecule type" value="Transcribed_RNA"/>
</dbReference>